<keyword evidence="5 6" id="KW-0539">Nucleus</keyword>
<dbReference type="PANTHER" id="PTHR47409">
    <property type="entry name" value="HOMEOBOX PROTEIN PROPHET OF PIT-1"/>
    <property type="match status" value="1"/>
</dbReference>
<dbReference type="AlphaFoldDB" id="A0A9Q1CX84"/>
<evidence type="ECO:0000313" key="10">
    <source>
        <dbReference type="Proteomes" id="UP001152803"/>
    </source>
</evidence>
<dbReference type="SMART" id="SM00389">
    <property type="entry name" value="HOX"/>
    <property type="match status" value="1"/>
</dbReference>
<dbReference type="OrthoDB" id="6159439at2759"/>
<gene>
    <name evidence="9" type="ORF">COCON_G00225850</name>
</gene>
<dbReference type="GO" id="GO:0003677">
    <property type="term" value="F:DNA binding"/>
    <property type="evidence" value="ECO:0007669"/>
    <property type="project" value="UniProtKB-UniRule"/>
</dbReference>
<dbReference type="GO" id="GO:0021983">
    <property type="term" value="P:pituitary gland development"/>
    <property type="evidence" value="ECO:0007669"/>
    <property type="project" value="InterPro"/>
</dbReference>
<evidence type="ECO:0000256" key="7">
    <source>
        <dbReference type="SAM" id="MobiDB-lite"/>
    </source>
</evidence>
<reference evidence="9" key="1">
    <citation type="journal article" date="2023" name="Science">
        <title>Genome structures resolve the early diversification of teleost fishes.</title>
        <authorList>
            <person name="Parey E."/>
            <person name="Louis A."/>
            <person name="Montfort J."/>
            <person name="Bouchez O."/>
            <person name="Roques C."/>
            <person name="Iampietro C."/>
            <person name="Lluch J."/>
            <person name="Castinel A."/>
            <person name="Donnadieu C."/>
            <person name="Desvignes T."/>
            <person name="Floi Bucao C."/>
            <person name="Jouanno E."/>
            <person name="Wen M."/>
            <person name="Mejri S."/>
            <person name="Dirks R."/>
            <person name="Jansen H."/>
            <person name="Henkel C."/>
            <person name="Chen W.J."/>
            <person name="Zahm M."/>
            <person name="Cabau C."/>
            <person name="Klopp C."/>
            <person name="Thompson A.W."/>
            <person name="Robinson-Rechavi M."/>
            <person name="Braasch I."/>
            <person name="Lecointre G."/>
            <person name="Bobe J."/>
            <person name="Postlethwait J.H."/>
            <person name="Berthelot C."/>
            <person name="Roest Crollius H."/>
            <person name="Guiguen Y."/>
        </authorList>
    </citation>
    <scope>NUCLEOTIDE SEQUENCE</scope>
    <source>
        <strain evidence="9">Concon-B</strain>
    </source>
</reference>
<comment type="subcellular location">
    <subcellularLocation>
        <location evidence="5 6">Nucleus</location>
    </subcellularLocation>
</comment>
<dbReference type="Proteomes" id="UP001152803">
    <property type="component" value="Unassembled WGS sequence"/>
</dbReference>
<dbReference type="Gene3D" id="1.10.10.60">
    <property type="entry name" value="Homeodomain-like"/>
    <property type="match status" value="1"/>
</dbReference>
<dbReference type="PROSITE" id="PS50071">
    <property type="entry name" value="HOMEOBOX_2"/>
    <property type="match status" value="1"/>
</dbReference>
<dbReference type="SUPFAM" id="SSF46689">
    <property type="entry name" value="Homeodomain-like"/>
    <property type="match status" value="1"/>
</dbReference>
<feature type="domain" description="Homeobox" evidence="8">
    <location>
        <begin position="59"/>
        <end position="111"/>
    </location>
</feature>
<dbReference type="CDD" id="cd00086">
    <property type="entry name" value="homeodomain"/>
    <property type="match status" value="1"/>
</dbReference>
<comment type="similarity">
    <text evidence="2">Belongs to the paired homeobox family.</text>
</comment>
<evidence type="ECO:0000313" key="9">
    <source>
        <dbReference type="EMBL" id="KAJ8250663.1"/>
    </source>
</evidence>
<evidence type="ECO:0000256" key="2">
    <source>
        <dbReference type="ARBA" id="ARBA00005733"/>
    </source>
</evidence>
<dbReference type="Pfam" id="PF00046">
    <property type="entry name" value="Homeodomain"/>
    <property type="match status" value="1"/>
</dbReference>
<dbReference type="InterPro" id="IPR009057">
    <property type="entry name" value="Homeodomain-like_sf"/>
</dbReference>
<dbReference type="PANTHER" id="PTHR47409:SF1">
    <property type="entry name" value="HOMEOBOX PROTEIN PROPHET OF PIT-1"/>
    <property type="match status" value="1"/>
</dbReference>
<dbReference type="InterPro" id="IPR001356">
    <property type="entry name" value="HD"/>
</dbReference>
<accession>A0A9Q1CX84</accession>
<feature type="DNA-binding region" description="Homeobox" evidence="5">
    <location>
        <begin position="61"/>
        <end position="112"/>
    </location>
</feature>
<protein>
    <recommendedName>
        <fullName evidence="3">Homeobox protein prophet of Pit-1</fullName>
    </recommendedName>
    <alternativeName>
        <fullName evidence="4">Pituitary-specific homeodomain factor</fullName>
    </alternativeName>
</protein>
<evidence type="ECO:0000256" key="4">
    <source>
        <dbReference type="ARBA" id="ARBA00030888"/>
    </source>
</evidence>
<evidence type="ECO:0000256" key="6">
    <source>
        <dbReference type="RuleBase" id="RU000682"/>
    </source>
</evidence>
<dbReference type="InterPro" id="IPR042412">
    <property type="entry name" value="PROP1"/>
</dbReference>
<evidence type="ECO:0000256" key="1">
    <source>
        <dbReference type="ARBA" id="ARBA00002030"/>
    </source>
</evidence>
<sequence>MAHRTSVTGDPGKCQQRPDLYADIATVSSSADVDSPPKKVSMPVSLGFGAHLAGHYPSPARRRHRTTFSQEQLEHLEVAFGQNHYPDIYCREELARVTKLNEARIQIESHNLVQPRFSALSTEEVLQTVSAQGLTVLRNAVNPPSERGGRPYQYPHSLSHIPRLSSMLAPASYAHPAPGAQFPCPGTSAPQPRPHEDWYSQLRTMGPGPSLAPPILSLASMSGLEPPNHWS</sequence>
<organism evidence="9 10">
    <name type="scientific">Conger conger</name>
    <name type="common">Conger eel</name>
    <name type="synonym">Muraena conger</name>
    <dbReference type="NCBI Taxonomy" id="82655"/>
    <lineage>
        <taxon>Eukaryota</taxon>
        <taxon>Metazoa</taxon>
        <taxon>Chordata</taxon>
        <taxon>Craniata</taxon>
        <taxon>Vertebrata</taxon>
        <taxon>Euteleostomi</taxon>
        <taxon>Actinopterygii</taxon>
        <taxon>Neopterygii</taxon>
        <taxon>Teleostei</taxon>
        <taxon>Anguilliformes</taxon>
        <taxon>Congridae</taxon>
        <taxon>Conger</taxon>
    </lineage>
</organism>
<feature type="region of interest" description="Disordered" evidence="7">
    <location>
        <begin position="179"/>
        <end position="206"/>
    </location>
</feature>
<comment type="caution">
    <text evidence="9">The sequence shown here is derived from an EMBL/GenBank/DDBJ whole genome shotgun (WGS) entry which is preliminary data.</text>
</comment>
<dbReference type="GO" id="GO:0000981">
    <property type="term" value="F:DNA-binding transcription factor activity, RNA polymerase II-specific"/>
    <property type="evidence" value="ECO:0007669"/>
    <property type="project" value="InterPro"/>
</dbReference>
<dbReference type="GO" id="GO:0005634">
    <property type="term" value="C:nucleus"/>
    <property type="evidence" value="ECO:0007669"/>
    <property type="project" value="UniProtKB-SubCell"/>
</dbReference>
<keyword evidence="5 6" id="KW-0238">DNA-binding</keyword>
<comment type="function">
    <text evidence="1">Possibly involved in the ontogenesis of pituitary gonadotropes, as well as somatotropes, lactotropes and caudomedial thyrotropes.</text>
</comment>
<evidence type="ECO:0000256" key="5">
    <source>
        <dbReference type="PROSITE-ProRule" id="PRU00108"/>
    </source>
</evidence>
<name>A0A9Q1CX84_CONCO</name>
<proteinExistence type="inferred from homology"/>
<evidence type="ECO:0000259" key="8">
    <source>
        <dbReference type="PROSITE" id="PS50071"/>
    </source>
</evidence>
<keyword evidence="10" id="KW-1185">Reference proteome</keyword>
<evidence type="ECO:0000256" key="3">
    <source>
        <dbReference type="ARBA" id="ARBA00019432"/>
    </source>
</evidence>
<keyword evidence="5 6" id="KW-0371">Homeobox</keyword>
<dbReference type="EMBL" id="JAFJMO010000018">
    <property type="protein sequence ID" value="KAJ8250663.1"/>
    <property type="molecule type" value="Genomic_DNA"/>
</dbReference>